<dbReference type="InterPro" id="IPR023582">
    <property type="entry name" value="Impact"/>
</dbReference>
<dbReference type="Proteomes" id="UP000807469">
    <property type="component" value="Unassembled WGS sequence"/>
</dbReference>
<dbReference type="GO" id="GO:0005840">
    <property type="term" value="C:ribosome"/>
    <property type="evidence" value="ECO:0007669"/>
    <property type="project" value="UniProtKB-KW"/>
</dbReference>
<evidence type="ECO:0000256" key="2">
    <source>
        <dbReference type="SAM" id="MobiDB-lite"/>
    </source>
</evidence>
<dbReference type="PANTHER" id="PTHR16301:SF25">
    <property type="entry name" value="PROTEIN IMPACT"/>
    <property type="match status" value="1"/>
</dbReference>
<name>A0A9P5ZHM5_9AGAR</name>
<comment type="caution">
    <text evidence="4">The sequence shown here is derived from an EMBL/GenBank/DDBJ whole genome shotgun (WGS) entry which is preliminary data.</text>
</comment>
<evidence type="ECO:0000256" key="1">
    <source>
        <dbReference type="ARBA" id="ARBA00007665"/>
    </source>
</evidence>
<dbReference type="InterPro" id="IPR020568">
    <property type="entry name" value="Ribosomal_Su5_D2-typ_SF"/>
</dbReference>
<feature type="compositionally biased region" description="Basic residues" evidence="2">
    <location>
        <begin position="250"/>
        <end position="259"/>
    </location>
</feature>
<dbReference type="PROSITE" id="PS00910">
    <property type="entry name" value="UPF0029"/>
    <property type="match status" value="1"/>
</dbReference>
<dbReference type="PANTHER" id="PTHR16301">
    <property type="entry name" value="IMPACT-RELATED"/>
    <property type="match status" value="1"/>
</dbReference>
<dbReference type="GO" id="GO:0006446">
    <property type="term" value="P:regulation of translational initiation"/>
    <property type="evidence" value="ECO:0007669"/>
    <property type="project" value="TreeGrafter"/>
</dbReference>
<comment type="similarity">
    <text evidence="1">Belongs to the IMPACT family.</text>
</comment>
<protein>
    <submittedName>
        <fullName evidence="4">Ribosomal protein S5 domain 2-like protein</fullName>
    </submittedName>
</protein>
<dbReference type="AlphaFoldDB" id="A0A9P5ZHM5"/>
<keyword evidence="4" id="KW-0689">Ribosomal protein</keyword>
<evidence type="ECO:0000313" key="4">
    <source>
        <dbReference type="EMBL" id="KAF9486016.1"/>
    </source>
</evidence>
<dbReference type="OrthoDB" id="69641at2759"/>
<proteinExistence type="inferred from homology"/>
<dbReference type="InterPro" id="IPR036956">
    <property type="entry name" value="Impact_N_sf"/>
</dbReference>
<keyword evidence="5" id="KW-1185">Reference proteome</keyword>
<accession>A0A9P5ZHM5</accession>
<dbReference type="SUPFAM" id="SSF54211">
    <property type="entry name" value="Ribosomal protein S5 domain 2-like"/>
    <property type="match status" value="1"/>
</dbReference>
<gene>
    <name evidence="4" type="ORF">BDN70DRAFT_846986</name>
</gene>
<dbReference type="InterPro" id="IPR020569">
    <property type="entry name" value="UPF0029_Impact_CS"/>
</dbReference>
<feature type="domain" description="Impact N-terminal" evidence="3">
    <location>
        <begin position="39"/>
        <end position="156"/>
    </location>
</feature>
<dbReference type="EMBL" id="MU155132">
    <property type="protein sequence ID" value="KAF9486016.1"/>
    <property type="molecule type" value="Genomic_DNA"/>
</dbReference>
<organism evidence="4 5">
    <name type="scientific">Pholiota conissans</name>
    <dbReference type="NCBI Taxonomy" id="109636"/>
    <lineage>
        <taxon>Eukaryota</taxon>
        <taxon>Fungi</taxon>
        <taxon>Dikarya</taxon>
        <taxon>Basidiomycota</taxon>
        <taxon>Agaricomycotina</taxon>
        <taxon>Agaricomycetes</taxon>
        <taxon>Agaricomycetidae</taxon>
        <taxon>Agaricales</taxon>
        <taxon>Agaricineae</taxon>
        <taxon>Strophariaceae</taxon>
        <taxon>Pholiota</taxon>
    </lineage>
</organism>
<dbReference type="GO" id="GO:0005737">
    <property type="term" value="C:cytoplasm"/>
    <property type="evidence" value="ECO:0007669"/>
    <property type="project" value="TreeGrafter"/>
</dbReference>
<keyword evidence="4" id="KW-0687">Ribonucleoprotein</keyword>
<reference evidence="4" key="1">
    <citation type="submission" date="2020-11" db="EMBL/GenBank/DDBJ databases">
        <authorList>
            <consortium name="DOE Joint Genome Institute"/>
            <person name="Ahrendt S."/>
            <person name="Riley R."/>
            <person name="Andreopoulos W."/>
            <person name="Labutti K."/>
            <person name="Pangilinan J."/>
            <person name="Ruiz-Duenas F.J."/>
            <person name="Barrasa J.M."/>
            <person name="Sanchez-Garcia M."/>
            <person name="Camarero S."/>
            <person name="Miyauchi S."/>
            <person name="Serrano A."/>
            <person name="Linde D."/>
            <person name="Babiker R."/>
            <person name="Drula E."/>
            <person name="Ayuso-Fernandez I."/>
            <person name="Pacheco R."/>
            <person name="Padilla G."/>
            <person name="Ferreira P."/>
            <person name="Barriuso J."/>
            <person name="Kellner H."/>
            <person name="Castanera R."/>
            <person name="Alfaro M."/>
            <person name="Ramirez L."/>
            <person name="Pisabarro A.G."/>
            <person name="Kuo A."/>
            <person name="Tritt A."/>
            <person name="Lipzen A."/>
            <person name="He G."/>
            <person name="Yan M."/>
            <person name="Ng V."/>
            <person name="Cullen D."/>
            <person name="Martin F."/>
            <person name="Rosso M.-N."/>
            <person name="Henrissat B."/>
            <person name="Hibbett D."/>
            <person name="Martinez A.T."/>
            <person name="Grigoriev I.V."/>
        </authorList>
    </citation>
    <scope>NUCLEOTIDE SEQUENCE</scope>
    <source>
        <strain evidence="4">CIRM-BRFM 674</strain>
    </source>
</reference>
<feature type="compositionally biased region" description="Basic and acidic residues" evidence="2">
    <location>
        <begin position="217"/>
        <end position="231"/>
    </location>
</feature>
<dbReference type="InterPro" id="IPR001498">
    <property type="entry name" value="Impact_N"/>
</dbReference>
<dbReference type="Gene3D" id="3.30.230.30">
    <property type="entry name" value="Impact, N-terminal domain"/>
    <property type="match status" value="1"/>
</dbReference>
<feature type="region of interest" description="Disordered" evidence="2">
    <location>
        <begin position="189"/>
        <end position="259"/>
    </location>
</feature>
<evidence type="ECO:0000259" key="3">
    <source>
        <dbReference type="Pfam" id="PF01205"/>
    </source>
</evidence>
<dbReference type="GO" id="GO:0140469">
    <property type="term" value="P:GCN2-mediated signaling"/>
    <property type="evidence" value="ECO:0007669"/>
    <property type="project" value="TreeGrafter"/>
</dbReference>
<dbReference type="Pfam" id="PF01205">
    <property type="entry name" value="Impact_N"/>
    <property type="match status" value="1"/>
</dbReference>
<feature type="compositionally biased region" description="Polar residues" evidence="2">
    <location>
        <begin position="199"/>
        <end position="208"/>
    </location>
</feature>
<evidence type="ECO:0000313" key="5">
    <source>
        <dbReference type="Proteomes" id="UP000807469"/>
    </source>
</evidence>
<sequence length="259" mass="28797">MSQSEIFLSQELDGSLDAFVTSKRPPPEPVATSQEIRDRGSTFVANIYQANTPQIAKSRFLHMKHTVHRTRKASHEIYAWRCMVLKSGRTGLEGPDDFELLQGSKDDGESWAGGKVLKVMQNLGIIDAVVIVTRWYGGTMLGPARFSHIETCAMEVCQAFKQSEELRDSISILQTLDDMLAQHRAELTALTPKSEEEQGPSSTPTDQEASSASSSQRETKKQSYKDMDMTKAKRLIQARENSIKSVKAMIGKKKNSTPS</sequence>